<accession>A0ABS5TVV0</accession>
<dbReference type="PANTHER" id="PTHR35526">
    <property type="entry name" value="ANTI-SIGMA-F FACTOR RSBW-RELATED"/>
    <property type="match status" value="1"/>
</dbReference>
<evidence type="ECO:0000313" key="3">
    <source>
        <dbReference type="EMBL" id="MBT0993245.1"/>
    </source>
</evidence>
<dbReference type="Pfam" id="PF13581">
    <property type="entry name" value="HATPase_c_2"/>
    <property type="match status" value="1"/>
</dbReference>
<keyword evidence="3" id="KW-0547">Nucleotide-binding</keyword>
<protein>
    <submittedName>
        <fullName evidence="3">ATP-binding protein</fullName>
    </submittedName>
</protein>
<evidence type="ECO:0000259" key="2">
    <source>
        <dbReference type="Pfam" id="PF13581"/>
    </source>
</evidence>
<dbReference type="EMBL" id="JAHBOH010000001">
    <property type="protein sequence ID" value="MBT0993245.1"/>
    <property type="molecule type" value="Genomic_DNA"/>
</dbReference>
<dbReference type="InterPro" id="IPR003594">
    <property type="entry name" value="HATPase_dom"/>
</dbReference>
<dbReference type="SUPFAM" id="SSF55874">
    <property type="entry name" value="ATPase domain of HSP90 chaperone/DNA topoisomerase II/histidine kinase"/>
    <property type="match status" value="1"/>
</dbReference>
<keyword evidence="1" id="KW-0808">Transferase</keyword>
<sequence>MRRPDAEDQIVVPATPVAPRVARRWVMRVAAGAGVGGAANQVAELLTGELVANTVVHGPSDADVTVRVMLLGHVLRVEVHDEGHGRPVLRRTDPTAPNGRGLALVDALSTSWGTTSDADGTLVWFEVDVDA</sequence>
<reference evidence="3 4" key="1">
    <citation type="submission" date="2021-05" db="EMBL/GenBank/DDBJ databases">
        <title>Description of Cellulomonas sp. DKR-3 sp. nov.</title>
        <authorList>
            <person name="Dahal R.H."/>
            <person name="Chaudhary D.K."/>
        </authorList>
    </citation>
    <scope>NUCLEOTIDE SEQUENCE [LARGE SCALE GENOMIC DNA]</scope>
    <source>
        <strain evidence="3 4">DKR-3</strain>
    </source>
</reference>
<comment type="caution">
    <text evidence="3">The sequence shown here is derived from an EMBL/GenBank/DDBJ whole genome shotgun (WGS) entry which is preliminary data.</text>
</comment>
<evidence type="ECO:0000256" key="1">
    <source>
        <dbReference type="ARBA" id="ARBA00022527"/>
    </source>
</evidence>
<dbReference type="CDD" id="cd16936">
    <property type="entry name" value="HATPase_RsbW-like"/>
    <property type="match status" value="1"/>
</dbReference>
<name>A0ABS5TVV0_9CELL</name>
<proteinExistence type="predicted"/>
<dbReference type="RefSeq" id="WP_214346425.1">
    <property type="nucleotide sequence ID" value="NZ_JAHBOH010000001.1"/>
</dbReference>
<dbReference type="InterPro" id="IPR050267">
    <property type="entry name" value="Anti-sigma-factor_SerPK"/>
</dbReference>
<dbReference type="GO" id="GO:0005524">
    <property type="term" value="F:ATP binding"/>
    <property type="evidence" value="ECO:0007669"/>
    <property type="project" value="UniProtKB-KW"/>
</dbReference>
<keyword evidence="1" id="KW-0723">Serine/threonine-protein kinase</keyword>
<feature type="domain" description="Histidine kinase/HSP90-like ATPase" evidence="2">
    <location>
        <begin position="12"/>
        <end position="125"/>
    </location>
</feature>
<organism evidence="3 4">
    <name type="scientific">Cellulomonas fulva</name>
    <dbReference type="NCBI Taxonomy" id="2835530"/>
    <lineage>
        <taxon>Bacteria</taxon>
        <taxon>Bacillati</taxon>
        <taxon>Actinomycetota</taxon>
        <taxon>Actinomycetes</taxon>
        <taxon>Micrococcales</taxon>
        <taxon>Cellulomonadaceae</taxon>
        <taxon>Cellulomonas</taxon>
    </lineage>
</organism>
<keyword evidence="1" id="KW-0418">Kinase</keyword>
<dbReference type="PANTHER" id="PTHR35526:SF3">
    <property type="entry name" value="ANTI-SIGMA-F FACTOR RSBW"/>
    <property type="match status" value="1"/>
</dbReference>
<gene>
    <name evidence="3" type="ORF">KIN34_02935</name>
</gene>
<dbReference type="Proteomes" id="UP000722125">
    <property type="component" value="Unassembled WGS sequence"/>
</dbReference>
<keyword evidence="3" id="KW-0067">ATP-binding</keyword>
<dbReference type="InterPro" id="IPR036890">
    <property type="entry name" value="HATPase_C_sf"/>
</dbReference>
<dbReference type="Gene3D" id="3.30.565.10">
    <property type="entry name" value="Histidine kinase-like ATPase, C-terminal domain"/>
    <property type="match status" value="1"/>
</dbReference>
<evidence type="ECO:0000313" key="4">
    <source>
        <dbReference type="Proteomes" id="UP000722125"/>
    </source>
</evidence>
<keyword evidence="4" id="KW-1185">Reference proteome</keyword>